<name>A0A6A6ZRB8_9PLEO</name>
<evidence type="ECO:0000313" key="3">
    <source>
        <dbReference type="Proteomes" id="UP000799424"/>
    </source>
</evidence>
<proteinExistence type="predicted"/>
<feature type="chain" id="PRO_5025633316" description="Cell wall protein" evidence="1">
    <location>
        <begin position="17"/>
        <end position="280"/>
    </location>
</feature>
<gene>
    <name evidence="2" type="ORF">CC86DRAFT_457996</name>
</gene>
<keyword evidence="1" id="KW-0732">Signal</keyword>
<evidence type="ECO:0008006" key="4">
    <source>
        <dbReference type="Google" id="ProtNLM"/>
    </source>
</evidence>
<organism evidence="2 3">
    <name type="scientific">Ophiobolus disseminans</name>
    <dbReference type="NCBI Taxonomy" id="1469910"/>
    <lineage>
        <taxon>Eukaryota</taxon>
        <taxon>Fungi</taxon>
        <taxon>Dikarya</taxon>
        <taxon>Ascomycota</taxon>
        <taxon>Pezizomycotina</taxon>
        <taxon>Dothideomycetes</taxon>
        <taxon>Pleosporomycetidae</taxon>
        <taxon>Pleosporales</taxon>
        <taxon>Pleosporineae</taxon>
        <taxon>Phaeosphaeriaceae</taxon>
        <taxon>Ophiobolus</taxon>
    </lineage>
</organism>
<dbReference type="AlphaFoldDB" id="A0A6A6ZRB8"/>
<dbReference type="EMBL" id="MU006233">
    <property type="protein sequence ID" value="KAF2822815.1"/>
    <property type="molecule type" value="Genomic_DNA"/>
</dbReference>
<evidence type="ECO:0000313" key="2">
    <source>
        <dbReference type="EMBL" id="KAF2822815.1"/>
    </source>
</evidence>
<reference evidence="2" key="1">
    <citation type="journal article" date="2020" name="Stud. Mycol.">
        <title>101 Dothideomycetes genomes: a test case for predicting lifestyles and emergence of pathogens.</title>
        <authorList>
            <person name="Haridas S."/>
            <person name="Albert R."/>
            <person name="Binder M."/>
            <person name="Bloem J."/>
            <person name="Labutti K."/>
            <person name="Salamov A."/>
            <person name="Andreopoulos B."/>
            <person name="Baker S."/>
            <person name="Barry K."/>
            <person name="Bills G."/>
            <person name="Bluhm B."/>
            <person name="Cannon C."/>
            <person name="Castanera R."/>
            <person name="Culley D."/>
            <person name="Daum C."/>
            <person name="Ezra D."/>
            <person name="Gonzalez J."/>
            <person name="Henrissat B."/>
            <person name="Kuo A."/>
            <person name="Liang C."/>
            <person name="Lipzen A."/>
            <person name="Lutzoni F."/>
            <person name="Magnuson J."/>
            <person name="Mondo S."/>
            <person name="Nolan M."/>
            <person name="Ohm R."/>
            <person name="Pangilinan J."/>
            <person name="Park H.-J."/>
            <person name="Ramirez L."/>
            <person name="Alfaro M."/>
            <person name="Sun H."/>
            <person name="Tritt A."/>
            <person name="Yoshinaga Y."/>
            <person name="Zwiers L.-H."/>
            <person name="Turgeon B."/>
            <person name="Goodwin S."/>
            <person name="Spatafora J."/>
            <person name="Crous P."/>
            <person name="Grigoriev I."/>
        </authorList>
    </citation>
    <scope>NUCLEOTIDE SEQUENCE</scope>
    <source>
        <strain evidence="2">CBS 113818</strain>
    </source>
</reference>
<protein>
    <recommendedName>
        <fullName evidence="4">Cell wall protein</fullName>
    </recommendedName>
</protein>
<accession>A0A6A6ZRB8</accession>
<dbReference type="OrthoDB" id="2153847at2759"/>
<evidence type="ECO:0000256" key="1">
    <source>
        <dbReference type="SAM" id="SignalP"/>
    </source>
</evidence>
<sequence length="280" mass="28511">MKHSILALTLIGAAAAHPTAMLKKREVPQEHSHRNIVNAVNDLLFLDNPDDIQDAIFGLLGAAAAANGAGLIADPDCLQQATADQAFTNAKAIGDIDGLTNALIFRALERNTGQVGLASVACESIQAVNPEIAALQQHQDPAGEGAVALNKEIASELARQIASIGGDPLLANEASTFEPGQLDDATAAGNTCNDENDDEGCINSLGLRVDDLSEDEILAAVADVDGAGAAADAAADAQVDDKKAAADAQVDDKKAAACNAAKVNNKAAKAAEKAAKAHAK</sequence>
<dbReference type="Proteomes" id="UP000799424">
    <property type="component" value="Unassembled WGS sequence"/>
</dbReference>
<keyword evidence="3" id="KW-1185">Reference proteome</keyword>
<feature type="signal peptide" evidence="1">
    <location>
        <begin position="1"/>
        <end position="16"/>
    </location>
</feature>